<evidence type="ECO:0000256" key="5">
    <source>
        <dbReference type="HAMAP-Rule" id="MF_00671"/>
    </source>
</evidence>
<comment type="function">
    <text evidence="5">Part of the Tol-Pal system, which plays a role in outer membrane invagination during cell division and is important for maintaining outer membrane integrity.</text>
</comment>
<organism evidence="7 8">
    <name type="scientific">Vogesella aquatica</name>
    <dbReference type="NCBI Taxonomy" id="2984206"/>
    <lineage>
        <taxon>Bacteria</taxon>
        <taxon>Pseudomonadati</taxon>
        <taxon>Pseudomonadota</taxon>
        <taxon>Betaproteobacteria</taxon>
        <taxon>Neisseriales</taxon>
        <taxon>Chromobacteriaceae</taxon>
        <taxon>Vogesella</taxon>
    </lineage>
</organism>
<gene>
    <name evidence="5 7" type="primary">tolB</name>
    <name evidence="7" type="ORF">PQU95_13165</name>
</gene>
<dbReference type="SUPFAM" id="SSF69304">
    <property type="entry name" value="Tricorn protease N-terminal domain"/>
    <property type="match status" value="1"/>
</dbReference>
<dbReference type="InterPro" id="IPR007195">
    <property type="entry name" value="TolB_N"/>
</dbReference>
<evidence type="ECO:0000256" key="1">
    <source>
        <dbReference type="ARBA" id="ARBA00004418"/>
    </source>
</evidence>
<comment type="similarity">
    <text evidence="2 5">Belongs to the TolB family.</text>
</comment>
<comment type="subcellular location">
    <subcellularLocation>
        <location evidence="1 5">Periplasm</location>
    </subcellularLocation>
</comment>
<evidence type="ECO:0000256" key="2">
    <source>
        <dbReference type="ARBA" id="ARBA00009820"/>
    </source>
</evidence>
<dbReference type="InterPro" id="IPR011659">
    <property type="entry name" value="WD40"/>
</dbReference>
<keyword evidence="5" id="KW-0131">Cell cycle</keyword>
<keyword evidence="8" id="KW-1185">Reference proteome</keyword>
<dbReference type="PANTHER" id="PTHR36842:SF1">
    <property type="entry name" value="PROTEIN TOLB"/>
    <property type="match status" value="1"/>
</dbReference>
<reference evidence="7 8" key="1">
    <citation type="submission" date="2023-01" db="EMBL/GenBank/DDBJ databases">
        <title>Novel species of the genus Vogesella isolated from rivers.</title>
        <authorList>
            <person name="Lu H."/>
        </authorList>
    </citation>
    <scope>NUCLEOTIDE SEQUENCE [LARGE SCALE GENOMIC DNA]</scope>
    <source>
        <strain evidence="7 8">DC21W</strain>
    </source>
</reference>
<dbReference type="Proteomes" id="UP001219956">
    <property type="component" value="Unassembled WGS sequence"/>
</dbReference>
<comment type="caution">
    <text evidence="7">The sequence shown here is derived from an EMBL/GenBank/DDBJ whole genome shotgun (WGS) entry which is preliminary data.</text>
</comment>
<proteinExistence type="inferred from homology"/>
<name>A0ABT5J006_9NEIS</name>
<dbReference type="NCBIfam" id="TIGR02800">
    <property type="entry name" value="propeller_TolB"/>
    <property type="match status" value="1"/>
</dbReference>
<keyword evidence="3 5" id="KW-0732">Signal</keyword>
<evidence type="ECO:0000256" key="3">
    <source>
        <dbReference type="ARBA" id="ARBA00022729"/>
    </source>
</evidence>
<sequence precursor="true">MHRLIAYCWRVLLLATMLAAPLARADLTVDIVGGGSSRYPLTILPMQNEEWLPEAVTQTVKSDLAMTGLFGLLEPPGGTVLPASPQAFDPVPWQQNGSRAVLYGKVTKLEGGLLRLTFWAETVNPREQKLAAEFDVHSSQLRDVAHRIADMVYEALLGSKSLFASRIAFVVQKGKESRLQVADVDGRRAQTVLRSAEPIISPAWSPDGSRLAYVSFENKKPVIYVQDLATGQRRLLANFKGSNSAPTWSPDGRKLAIVLTLSGNSQVYIINADGTGLSRFSYSDAIDTEPVFSPDGRQIAFVSDRSGGPQIYIQPLDGSKTVRRVTFQGAYNVSPAFSPDGRQLAYVRREAGRFKVMLQDLASGDARMISNSAFDESPSFAPNGKMVLYASDEGGRSVLYAASTQHPGRVKLGVLEGQVQDAAWGPFNP</sequence>
<dbReference type="InterPro" id="IPR011042">
    <property type="entry name" value="6-blade_b-propeller_TolB-like"/>
</dbReference>
<dbReference type="PANTHER" id="PTHR36842">
    <property type="entry name" value="PROTEIN TOLB HOMOLOG"/>
    <property type="match status" value="1"/>
</dbReference>
<dbReference type="SUPFAM" id="SSF52964">
    <property type="entry name" value="TolB, N-terminal domain"/>
    <property type="match status" value="1"/>
</dbReference>
<feature type="domain" description="TolB N-terminal" evidence="6">
    <location>
        <begin position="27"/>
        <end position="118"/>
    </location>
</feature>
<dbReference type="Gene3D" id="3.40.50.10070">
    <property type="entry name" value="TolB, N-terminal domain"/>
    <property type="match status" value="1"/>
</dbReference>
<evidence type="ECO:0000256" key="4">
    <source>
        <dbReference type="ARBA" id="ARBA00022764"/>
    </source>
</evidence>
<dbReference type="Pfam" id="PF07676">
    <property type="entry name" value="PD40"/>
    <property type="match status" value="5"/>
</dbReference>
<dbReference type="EMBL" id="JAQQLF010000016">
    <property type="protein sequence ID" value="MDC7718163.1"/>
    <property type="molecule type" value="Genomic_DNA"/>
</dbReference>
<accession>A0ABT5J006</accession>
<feature type="chain" id="PRO_5044907412" description="Tol-Pal system protein TolB" evidence="5">
    <location>
        <begin position="26"/>
        <end position="429"/>
    </location>
</feature>
<dbReference type="Gene3D" id="2.120.10.30">
    <property type="entry name" value="TolB, C-terminal domain"/>
    <property type="match status" value="1"/>
</dbReference>
<dbReference type="RefSeq" id="WP_272752431.1">
    <property type="nucleotide sequence ID" value="NZ_JAQQLF010000016.1"/>
</dbReference>
<dbReference type="HAMAP" id="MF_00671">
    <property type="entry name" value="TolB"/>
    <property type="match status" value="1"/>
</dbReference>
<keyword evidence="5" id="KW-0132">Cell division</keyword>
<evidence type="ECO:0000313" key="7">
    <source>
        <dbReference type="EMBL" id="MDC7718163.1"/>
    </source>
</evidence>
<dbReference type="InterPro" id="IPR014167">
    <property type="entry name" value="Tol-Pal_TolB"/>
</dbReference>
<evidence type="ECO:0000313" key="8">
    <source>
        <dbReference type="Proteomes" id="UP001219956"/>
    </source>
</evidence>
<evidence type="ECO:0000259" key="6">
    <source>
        <dbReference type="Pfam" id="PF04052"/>
    </source>
</evidence>
<dbReference type="Pfam" id="PF04052">
    <property type="entry name" value="TolB_N"/>
    <property type="match status" value="1"/>
</dbReference>
<protein>
    <recommendedName>
        <fullName evidence="5">Tol-Pal system protein TolB</fullName>
    </recommendedName>
</protein>
<feature type="signal peptide" evidence="5">
    <location>
        <begin position="1"/>
        <end position="25"/>
    </location>
</feature>
<comment type="subunit">
    <text evidence="5">The Tol-Pal system is composed of five core proteins: the inner membrane proteins TolA, TolQ and TolR, the periplasmic protein TolB and the outer membrane protein Pal. They form a network linking the inner and outer membranes and the peptidoglycan layer.</text>
</comment>
<keyword evidence="4 5" id="KW-0574">Periplasm</keyword>